<dbReference type="AlphaFoldDB" id="A0A6V7S7J5"/>
<sequence length="156" mass="18009">MNKRILSLVCIIWYALLAVSIYCSEQKVSNAGNKTVCGIKEGNRRNEKNSIEFKNYNISEKDIQAKGYLDIILLIMEITQRTNALKDYIAKNPRASKFVSLLKQKLKQLPNDKKYPFVITVSMENIMHEFLVNDPKHLKYLLRIIGDLGNHHSIDI</sequence>
<proteinExistence type="predicted"/>
<evidence type="ECO:0000259" key="2">
    <source>
        <dbReference type="Pfam" id="PF09690"/>
    </source>
</evidence>
<evidence type="ECO:0000313" key="4">
    <source>
        <dbReference type="Proteomes" id="UP000515308"/>
    </source>
</evidence>
<dbReference type="Pfam" id="PF09690">
    <property type="entry name" value="PYST-C1"/>
    <property type="match status" value="1"/>
</dbReference>
<accession>A0A6V7S7J5</accession>
<feature type="chain" id="PRO_5028398414" evidence="1">
    <location>
        <begin position="19"/>
        <end position="156"/>
    </location>
</feature>
<gene>
    <name evidence="3" type="ORF">PVLDE_0904890</name>
</gene>
<evidence type="ECO:0000256" key="1">
    <source>
        <dbReference type="SAM" id="SignalP"/>
    </source>
</evidence>
<protein>
    <submittedName>
        <fullName evidence="3">Fam-c protein</fullName>
    </submittedName>
</protein>
<name>A0A6V7S7J5_PLAVN</name>
<dbReference type="InterPro" id="IPR006488">
    <property type="entry name" value="PYST-C1_N"/>
</dbReference>
<feature type="signal peptide" evidence="1">
    <location>
        <begin position="1"/>
        <end position="18"/>
    </location>
</feature>
<dbReference type="Proteomes" id="UP000515308">
    <property type="component" value="Chromosome PVLDE_09"/>
</dbReference>
<feature type="domain" description="PYST-C1-like N-terminal" evidence="2">
    <location>
        <begin position="27"/>
        <end position="55"/>
    </location>
</feature>
<evidence type="ECO:0000313" key="3">
    <source>
        <dbReference type="EMBL" id="CAD2092375.1"/>
    </source>
</evidence>
<dbReference type="NCBIfam" id="TIGR01601">
    <property type="entry name" value="PYST-C1"/>
    <property type="match status" value="1"/>
</dbReference>
<keyword evidence="1" id="KW-0732">Signal</keyword>
<organism evidence="3 4">
    <name type="scientific">Plasmodium vinckei lentum</name>
    <dbReference type="NCBI Taxonomy" id="138297"/>
    <lineage>
        <taxon>Eukaryota</taxon>
        <taxon>Sar</taxon>
        <taxon>Alveolata</taxon>
        <taxon>Apicomplexa</taxon>
        <taxon>Aconoidasida</taxon>
        <taxon>Haemosporida</taxon>
        <taxon>Plasmodiidae</taxon>
        <taxon>Plasmodium</taxon>
        <taxon>Plasmodium (Vinckeia)</taxon>
    </lineage>
</organism>
<reference evidence="3 4" key="1">
    <citation type="submission" date="2020-08" db="EMBL/GenBank/DDBJ databases">
        <authorList>
            <person name="Ramaprasad A."/>
        </authorList>
    </citation>
    <scope>NUCLEOTIDE SEQUENCE [LARGE SCALE GENOMIC DNA]</scope>
</reference>
<dbReference type="EMBL" id="LR865371">
    <property type="protein sequence ID" value="CAD2092375.1"/>
    <property type="molecule type" value="Genomic_DNA"/>
</dbReference>
<dbReference type="VEuPathDB" id="PlasmoDB:PVLDE_0904890"/>